<proteinExistence type="predicted"/>
<feature type="compositionally biased region" description="Basic residues" evidence="1">
    <location>
        <begin position="14"/>
        <end position="26"/>
    </location>
</feature>
<reference evidence="2 3" key="1">
    <citation type="submission" date="2017-08" db="EMBL/GenBank/DDBJ databases">
        <title>Pleomorphomonas carboxidotrophicus sp. nov., a new mesophilic hydrogenogenic carboxidotroph.</title>
        <authorList>
            <person name="Esquivel-Elizondo S."/>
            <person name="Krajmalnik-Brown R."/>
            <person name="Maldonado J."/>
        </authorList>
    </citation>
    <scope>NUCLEOTIDE SEQUENCE [LARGE SCALE GENOMIC DNA]</scope>
    <source>
        <strain evidence="2 3">SVCO-16</strain>
    </source>
</reference>
<dbReference type="Proteomes" id="UP000231070">
    <property type="component" value="Unassembled WGS sequence"/>
</dbReference>
<evidence type="ECO:0000313" key="3">
    <source>
        <dbReference type="Proteomes" id="UP000231070"/>
    </source>
</evidence>
<evidence type="ECO:0008006" key="4">
    <source>
        <dbReference type="Google" id="ProtNLM"/>
    </source>
</evidence>
<dbReference type="InterPro" id="IPR004195">
    <property type="entry name" value="Head_decoration_D"/>
</dbReference>
<feature type="compositionally biased region" description="Polar residues" evidence="1">
    <location>
        <begin position="42"/>
        <end position="52"/>
    </location>
</feature>
<feature type="compositionally biased region" description="Basic residues" evidence="1">
    <location>
        <begin position="74"/>
        <end position="87"/>
    </location>
</feature>
<feature type="compositionally biased region" description="Low complexity" evidence="1">
    <location>
        <begin position="88"/>
        <end position="97"/>
    </location>
</feature>
<comment type="caution">
    <text evidence="2">The sequence shown here is derived from an EMBL/GenBank/DDBJ whole genome shotgun (WGS) entry which is preliminary data.</text>
</comment>
<keyword evidence="3" id="KW-1185">Reference proteome</keyword>
<name>A0A2G9X193_9HYPH</name>
<dbReference type="Pfam" id="PF02924">
    <property type="entry name" value="HDPD"/>
    <property type="match status" value="1"/>
</dbReference>
<dbReference type="OrthoDB" id="9099687at2"/>
<sequence length="218" mass="23710">MIRMPPSPTLRMPRPTRLRSPRRPPKKPTFGRSRSPHVLSVSGRSSTISAPSETAFRKSGARSGKLSSRDRVLSRRRPLRRRSRRSARSTLTRLTTSANPRRTNRRKLMAVFVEGPRNAEWLRSEANGSRSRDVLALDQSADLYITGTLVDVETGARATADSAKLAIVYLTTDATAGAVDATVISRDAEVTGDLLVRPAGVTLAAATAKLDAVGIIVR</sequence>
<dbReference type="AlphaFoldDB" id="A0A2G9X193"/>
<organism evidence="2 3">
    <name type="scientific">Pleomorphomonas carboxyditropha</name>
    <dbReference type="NCBI Taxonomy" id="2023338"/>
    <lineage>
        <taxon>Bacteria</taxon>
        <taxon>Pseudomonadati</taxon>
        <taxon>Pseudomonadota</taxon>
        <taxon>Alphaproteobacteria</taxon>
        <taxon>Hyphomicrobiales</taxon>
        <taxon>Pleomorphomonadaceae</taxon>
        <taxon>Pleomorphomonas</taxon>
    </lineage>
</organism>
<evidence type="ECO:0000313" key="2">
    <source>
        <dbReference type="EMBL" id="PIP00674.1"/>
    </source>
</evidence>
<dbReference type="EMBL" id="NQVN01000001">
    <property type="protein sequence ID" value="PIP00674.1"/>
    <property type="molecule type" value="Genomic_DNA"/>
</dbReference>
<gene>
    <name evidence="2" type="ORF">CJ014_00795</name>
</gene>
<protein>
    <recommendedName>
        <fullName evidence="4">Head decoration protein</fullName>
    </recommendedName>
</protein>
<feature type="region of interest" description="Disordered" evidence="1">
    <location>
        <begin position="1"/>
        <end position="104"/>
    </location>
</feature>
<accession>A0A2G9X193</accession>
<evidence type="ECO:0000256" key="1">
    <source>
        <dbReference type="SAM" id="MobiDB-lite"/>
    </source>
</evidence>